<name>A0A914XZ57_9BILA</name>
<evidence type="ECO:0000313" key="3">
    <source>
        <dbReference type="Proteomes" id="UP000887577"/>
    </source>
</evidence>
<keyword evidence="1" id="KW-0732">Signal</keyword>
<feature type="chain" id="PRO_5036789626" evidence="1">
    <location>
        <begin position="23"/>
        <end position="114"/>
    </location>
</feature>
<dbReference type="InterPro" id="IPR002601">
    <property type="entry name" value="C6_domain"/>
</dbReference>
<evidence type="ECO:0000256" key="1">
    <source>
        <dbReference type="SAM" id="SignalP"/>
    </source>
</evidence>
<protein>
    <submittedName>
        <fullName evidence="4">C6 domain-containing protein</fullName>
    </submittedName>
</protein>
<sequence length="114" mass="12457">MFFKILPIILFIFSFVNCVATAEKCPPLNLTTDTGNPIPKLGAETKIGDIIQMPISCTGKDKKDVYMFFNGNIGGPSHPKNEPITAHLHCIDGKWKYTENGVSIVITQVSCISA</sequence>
<accession>A0A914XZ57</accession>
<dbReference type="WBParaSite" id="PSU_v2.g12496.t1">
    <property type="protein sequence ID" value="PSU_v2.g12496.t1"/>
    <property type="gene ID" value="PSU_v2.g12496"/>
</dbReference>
<dbReference type="AlphaFoldDB" id="A0A914XZ57"/>
<dbReference type="Proteomes" id="UP000887577">
    <property type="component" value="Unplaced"/>
</dbReference>
<feature type="domain" description="C6" evidence="2">
    <location>
        <begin position="22"/>
        <end position="111"/>
    </location>
</feature>
<reference evidence="4" key="1">
    <citation type="submission" date="2022-11" db="UniProtKB">
        <authorList>
            <consortium name="WormBaseParasite"/>
        </authorList>
    </citation>
    <scope>IDENTIFICATION</scope>
</reference>
<dbReference type="SMART" id="SM01048">
    <property type="entry name" value="C6"/>
    <property type="match status" value="1"/>
</dbReference>
<evidence type="ECO:0000259" key="2">
    <source>
        <dbReference type="SMART" id="SM01048"/>
    </source>
</evidence>
<evidence type="ECO:0000313" key="4">
    <source>
        <dbReference type="WBParaSite" id="PSU_v2.g12496.t1"/>
    </source>
</evidence>
<proteinExistence type="predicted"/>
<feature type="signal peptide" evidence="1">
    <location>
        <begin position="1"/>
        <end position="22"/>
    </location>
</feature>
<keyword evidence="3" id="KW-1185">Reference proteome</keyword>
<organism evidence="3 4">
    <name type="scientific">Panagrolaimus superbus</name>
    <dbReference type="NCBI Taxonomy" id="310955"/>
    <lineage>
        <taxon>Eukaryota</taxon>
        <taxon>Metazoa</taxon>
        <taxon>Ecdysozoa</taxon>
        <taxon>Nematoda</taxon>
        <taxon>Chromadorea</taxon>
        <taxon>Rhabditida</taxon>
        <taxon>Tylenchina</taxon>
        <taxon>Panagrolaimomorpha</taxon>
        <taxon>Panagrolaimoidea</taxon>
        <taxon>Panagrolaimidae</taxon>
        <taxon>Panagrolaimus</taxon>
    </lineage>
</organism>